<sequence>MKYAPVICFDKREPFYPVRVGVSVLQETGPSPSFRRELRFQLPGLERIIEYAIYWDYDMQHLYELEHVWVYVGVNGEVLDAEASFHGKYVKGLLPNRTNVVEGTHVRLYSQPGKHAFSPLPELFELLPHLRSAVQEEAGADGLSVPDMFRGIYATDEHTDRRVRRYLQSCAFEPSMKFEEYRLGEELFMEWPQLFEEIPQRIRMELDRLIALEEATSNEGDPGDGSGI</sequence>
<dbReference type="OrthoDB" id="1898185at2"/>
<protein>
    <submittedName>
        <fullName evidence="1">Uncharacterized protein</fullName>
    </submittedName>
</protein>
<name>A0A229UGM3_9BACL</name>
<gene>
    <name evidence="1" type="ORF">CF651_30400</name>
</gene>
<organism evidence="1 2">
    <name type="scientific">Paenibacillus rigui</name>
    <dbReference type="NCBI Taxonomy" id="554312"/>
    <lineage>
        <taxon>Bacteria</taxon>
        <taxon>Bacillati</taxon>
        <taxon>Bacillota</taxon>
        <taxon>Bacilli</taxon>
        <taxon>Bacillales</taxon>
        <taxon>Paenibacillaceae</taxon>
        <taxon>Paenibacillus</taxon>
    </lineage>
</organism>
<evidence type="ECO:0000313" key="2">
    <source>
        <dbReference type="Proteomes" id="UP000215509"/>
    </source>
</evidence>
<dbReference type="Proteomes" id="UP000215509">
    <property type="component" value="Unassembled WGS sequence"/>
</dbReference>
<dbReference type="AlphaFoldDB" id="A0A229UGM3"/>
<reference evidence="1 2" key="1">
    <citation type="submission" date="2017-07" db="EMBL/GenBank/DDBJ databases">
        <title>Genome sequencing and assembly of Paenibacillus rigui.</title>
        <authorList>
            <person name="Mayilraj S."/>
        </authorList>
    </citation>
    <scope>NUCLEOTIDE SEQUENCE [LARGE SCALE GENOMIC DNA]</scope>
    <source>
        <strain evidence="1 2">JCM 16352</strain>
    </source>
</reference>
<accession>A0A229UGM3</accession>
<comment type="caution">
    <text evidence="1">The sequence shown here is derived from an EMBL/GenBank/DDBJ whole genome shotgun (WGS) entry which is preliminary data.</text>
</comment>
<dbReference type="EMBL" id="NMQW01000066">
    <property type="protein sequence ID" value="OXM82547.1"/>
    <property type="molecule type" value="Genomic_DNA"/>
</dbReference>
<proteinExistence type="predicted"/>
<evidence type="ECO:0000313" key="1">
    <source>
        <dbReference type="EMBL" id="OXM82547.1"/>
    </source>
</evidence>
<keyword evidence="2" id="KW-1185">Reference proteome</keyword>